<feature type="transmembrane region" description="Helical" evidence="7">
    <location>
        <begin position="153"/>
        <end position="168"/>
    </location>
</feature>
<dbReference type="Proteomes" id="UP000294829">
    <property type="component" value="Unassembled WGS sequence"/>
</dbReference>
<dbReference type="HAMAP" id="MF_01207">
    <property type="entry name" value="MsrQ"/>
    <property type="match status" value="1"/>
</dbReference>
<evidence type="ECO:0000313" key="9">
    <source>
        <dbReference type="EMBL" id="TDK65936.1"/>
    </source>
</evidence>
<keyword evidence="3 7" id="KW-0812">Transmembrane</keyword>
<dbReference type="GO" id="GO:0009055">
    <property type="term" value="F:electron transfer activity"/>
    <property type="evidence" value="ECO:0007669"/>
    <property type="project" value="UniProtKB-UniRule"/>
</dbReference>
<dbReference type="RefSeq" id="WP_133328029.1">
    <property type="nucleotide sequence ID" value="NZ_SMYL01000004.1"/>
</dbReference>
<dbReference type="GO" id="GO:0020037">
    <property type="term" value="F:heme binding"/>
    <property type="evidence" value="ECO:0007669"/>
    <property type="project" value="UniProtKB-UniRule"/>
</dbReference>
<keyword evidence="7" id="KW-1003">Cell membrane</keyword>
<comment type="similarity">
    <text evidence="7">Belongs to the MsrQ family.</text>
</comment>
<feature type="domain" description="Ferric oxidoreductase" evidence="8">
    <location>
        <begin position="48"/>
        <end position="161"/>
    </location>
</feature>
<feature type="transmembrane region" description="Helical" evidence="7">
    <location>
        <begin position="9"/>
        <end position="30"/>
    </location>
</feature>
<sequence>MTLTLKQQSLFKGGLFILALLPFVRLVVAAFTDHLGANPLEFITRNTGDWTLYLLCITLAVTPLRRLLNAPFFIKSRRMLGLYTFFYASLHFLTFLWFDHFFDLTEMLKDVLKRPFILVGFTAFILLIPLALTSTNKMIKRIGAKRWQQLHKLIYAIASLGVLHYFWMKAGKHDLNQPMIFAGVVALLFGLRIYWALQKRQQAALAS</sequence>
<dbReference type="Pfam" id="PF01794">
    <property type="entry name" value="Ferric_reduct"/>
    <property type="match status" value="1"/>
</dbReference>
<name>A0A4R5W1A3_9BURK</name>
<dbReference type="GO" id="GO:0030091">
    <property type="term" value="P:protein repair"/>
    <property type="evidence" value="ECO:0007669"/>
    <property type="project" value="UniProtKB-UniRule"/>
</dbReference>
<proteinExistence type="inferred from homology"/>
<keyword evidence="7" id="KW-0288">FMN</keyword>
<keyword evidence="10" id="KW-1185">Reference proteome</keyword>
<comment type="caution">
    <text evidence="9">The sequence shown here is derived from an EMBL/GenBank/DDBJ whole genome shotgun (WGS) entry which is preliminary data.</text>
</comment>
<evidence type="ECO:0000256" key="1">
    <source>
        <dbReference type="ARBA" id="ARBA00004141"/>
    </source>
</evidence>
<keyword evidence="6 7" id="KW-0472">Membrane</keyword>
<evidence type="ECO:0000259" key="8">
    <source>
        <dbReference type="Pfam" id="PF01794"/>
    </source>
</evidence>
<dbReference type="PANTHER" id="PTHR36964:SF1">
    <property type="entry name" value="PROTEIN-METHIONINE-SULFOXIDE REDUCTASE HEME-BINDING SUBUNIT MSRQ"/>
    <property type="match status" value="1"/>
</dbReference>
<evidence type="ECO:0000256" key="5">
    <source>
        <dbReference type="ARBA" id="ARBA00023004"/>
    </source>
</evidence>
<dbReference type="GO" id="GO:0016679">
    <property type="term" value="F:oxidoreductase activity, acting on diphenols and related substances as donors"/>
    <property type="evidence" value="ECO:0007669"/>
    <property type="project" value="TreeGrafter"/>
</dbReference>
<keyword evidence="2 7" id="KW-0813">Transport</keyword>
<dbReference type="InterPro" id="IPR022837">
    <property type="entry name" value="MsrQ-like"/>
</dbReference>
<comment type="subunit">
    <text evidence="7">Heterodimer of a catalytic subunit (MsrP) and a heme-binding subunit (MsrQ).</text>
</comment>
<evidence type="ECO:0000256" key="3">
    <source>
        <dbReference type="ARBA" id="ARBA00022692"/>
    </source>
</evidence>
<evidence type="ECO:0000256" key="7">
    <source>
        <dbReference type="HAMAP-Rule" id="MF_01207"/>
    </source>
</evidence>
<feature type="transmembrane region" description="Helical" evidence="7">
    <location>
        <begin position="50"/>
        <end position="68"/>
    </location>
</feature>
<feature type="transmembrane region" description="Helical" evidence="7">
    <location>
        <begin position="114"/>
        <end position="132"/>
    </location>
</feature>
<dbReference type="GO" id="GO:0046872">
    <property type="term" value="F:metal ion binding"/>
    <property type="evidence" value="ECO:0007669"/>
    <property type="project" value="UniProtKB-KW"/>
</dbReference>
<protein>
    <recommendedName>
        <fullName evidence="7">Protein-methionine-sulfoxide reductase heme-binding subunit MsrQ</fullName>
    </recommendedName>
    <alternativeName>
        <fullName evidence="7">Flavocytochrome MsrQ</fullName>
    </alternativeName>
</protein>
<keyword evidence="5 7" id="KW-0408">Iron</keyword>
<evidence type="ECO:0000256" key="4">
    <source>
        <dbReference type="ARBA" id="ARBA00022989"/>
    </source>
</evidence>
<keyword evidence="7" id="KW-0349">Heme</keyword>
<evidence type="ECO:0000256" key="2">
    <source>
        <dbReference type="ARBA" id="ARBA00022448"/>
    </source>
</evidence>
<organism evidence="9 10">
    <name type="scientific">Sapientia aquatica</name>
    <dbReference type="NCBI Taxonomy" id="1549640"/>
    <lineage>
        <taxon>Bacteria</taxon>
        <taxon>Pseudomonadati</taxon>
        <taxon>Pseudomonadota</taxon>
        <taxon>Betaproteobacteria</taxon>
        <taxon>Burkholderiales</taxon>
        <taxon>Oxalobacteraceae</taxon>
        <taxon>Sapientia</taxon>
    </lineage>
</organism>
<accession>A0A4R5W1A3</accession>
<keyword evidence="4 7" id="KW-1133">Transmembrane helix</keyword>
<gene>
    <name evidence="7" type="primary">msrQ</name>
    <name evidence="9" type="ORF">E2I14_10080</name>
</gene>
<dbReference type="EMBL" id="SMYL01000004">
    <property type="protein sequence ID" value="TDK65936.1"/>
    <property type="molecule type" value="Genomic_DNA"/>
</dbReference>
<dbReference type="PANTHER" id="PTHR36964">
    <property type="entry name" value="PROTEIN-METHIONINE-SULFOXIDE REDUCTASE HEME-BINDING SUBUNIT MSRQ"/>
    <property type="match status" value="1"/>
</dbReference>
<keyword evidence="7" id="KW-0249">Electron transport</keyword>
<evidence type="ECO:0000313" key="10">
    <source>
        <dbReference type="Proteomes" id="UP000294829"/>
    </source>
</evidence>
<comment type="cofactor">
    <cofactor evidence="7">
        <name>FMN</name>
        <dbReference type="ChEBI" id="CHEBI:58210"/>
    </cofactor>
    <text evidence="7">Binds 1 FMN per subunit.</text>
</comment>
<comment type="subcellular location">
    <subcellularLocation>
        <location evidence="7">Cell membrane</location>
        <topology evidence="7">Multi-pass membrane protein</topology>
    </subcellularLocation>
    <subcellularLocation>
        <location evidence="1">Membrane</location>
        <topology evidence="1">Multi-pass membrane protein</topology>
    </subcellularLocation>
</comment>
<dbReference type="OrthoDB" id="9788328at2"/>
<dbReference type="InterPro" id="IPR013130">
    <property type="entry name" value="Fe3_Rdtase_TM_dom"/>
</dbReference>
<dbReference type="GO" id="GO:0010181">
    <property type="term" value="F:FMN binding"/>
    <property type="evidence" value="ECO:0007669"/>
    <property type="project" value="UniProtKB-UniRule"/>
</dbReference>
<comment type="function">
    <text evidence="7">Part of the MsrPQ system that repairs oxidized periplasmic proteins containing methionine sulfoxide residues (Met-O), using respiratory chain electrons. Thus protects these proteins from oxidative-stress damage caused by reactive species of oxygen and chlorine generated by the host defense mechanisms. MsrPQ is essential for the maintenance of envelope integrity under bleach stress, rescuing a wide series of structurally unrelated periplasmic proteins from methionine oxidation. MsrQ provides electrons for reduction to the reductase catalytic subunit MsrP, using the quinone pool of the respiratory chain.</text>
</comment>
<feature type="transmembrane region" description="Helical" evidence="7">
    <location>
        <begin position="80"/>
        <end position="102"/>
    </location>
</feature>
<keyword evidence="7" id="KW-0479">Metal-binding</keyword>
<keyword evidence="7" id="KW-0285">Flavoprotein</keyword>
<comment type="cofactor">
    <cofactor evidence="7">
        <name>heme b</name>
        <dbReference type="ChEBI" id="CHEBI:60344"/>
    </cofactor>
    <text evidence="7">Binds 1 heme b (iron(II)-protoporphyrin IX) group per subunit.</text>
</comment>
<dbReference type="GO" id="GO:0005886">
    <property type="term" value="C:plasma membrane"/>
    <property type="evidence" value="ECO:0007669"/>
    <property type="project" value="UniProtKB-SubCell"/>
</dbReference>
<feature type="transmembrane region" description="Helical" evidence="7">
    <location>
        <begin position="180"/>
        <end position="197"/>
    </location>
</feature>
<reference evidence="9 10" key="1">
    <citation type="submission" date="2019-03" db="EMBL/GenBank/DDBJ databases">
        <title>Sapientia aquatica gen. nov., sp. nov., isolated from a crater lake.</title>
        <authorList>
            <person name="Felfoldi T."/>
            <person name="Szabo A."/>
            <person name="Toth E."/>
            <person name="Schumann P."/>
            <person name="Keki Z."/>
            <person name="Marialigeti K."/>
            <person name="Mathe I."/>
        </authorList>
    </citation>
    <scope>NUCLEOTIDE SEQUENCE [LARGE SCALE GENOMIC DNA]</scope>
    <source>
        <strain evidence="9 10">SA-152</strain>
    </source>
</reference>
<evidence type="ECO:0000256" key="6">
    <source>
        <dbReference type="ARBA" id="ARBA00023136"/>
    </source>
</evidence>
<dbReference type="AlphaFoldDB" id="A0A4R5W1A3"/>